<name>A0A671Q1H6_9TELE</name>
<dbReference type="Ensembl" id="ENSSANT00000069549.1">
    <property type="protein sequence ID" value="ENSSANP00000065422.1"/>
    <property type="gene ID" value="ENSSANG00000032602.1"/>
</dbReference>
<protein>
    <submittedName>
        <fullName evidence="1">Uncharacterized protein</fullName>
    </submittedName>
</protein>
<evidence type="ECO:0000313" key="2">
    <source>
        <dbReference type="Proteomes" id="UP000472260"/>
    </source>
</evidence>
<organism evidence="1 2">
    <name type="scientific">Sinocyclocheilus anshuiensis</name>
    <dbReference type="NCBI Taxonomy" id="1608454"/>
    <lineage>
        <taxon>Eukaryota</taxon>
        <taxon>Metazoa</taxon>
        <taxon>Chordata</taxon>
        <taxon>Craniata</taxon>
        <taxon>Vertebrata</taxon>
        <taxon>Euteleostomi</taxon>
        <taxon>Actinopterygii</taxon>
        <taxon>Neopterygii</taxon>
        <taxon>Teleostei</taxon>
        <taxon>Ostariophysi</taxon>
        <taxon>Cypriniformes</taxon>
        <taxon>Cyprinidae</taxon>
        <taxon>Cyprininae</taxon>
        <taxon>Sinocyclocheilus</taxon>
    </lineage>
</organism>
<keyword evidence="2" id="KW-1185">Reference proteome</keyword>
<proteinExistence type="predicted"/>
<evidence type="ECO:0000313" key="1">
    <source>
        <dbReference type="Ensembl" id="ENSSANP00000065422.1"/>
    </source>
</evidence>
<dbReference type="AlphaFoldDB" id="A0A671Q1H6"/>
<reference evidence="1" key="1">
    <citation type="submission" date="2025-05" db="UniProtKB">
        <authorList>
            <consortium name="Ensembl"/>
        </authorList>
    </citation>
    <scope>IDENTIFICATION</scope>
</reference>
<sequence>TSGSGVYKLFFGTGTKLIVDTSKCF</sequence>
<dbReference type="Ensembl" id="ENSSANT00000069547.1">
    <property type="protein sequence ID" value="ENSSANP00000065420.1"/>
    <property type="gene ID" value="ENSSANG00000032601.1"/>
</dbReference>
<dbReference type="Proteomes" id="UP000472260">
    <property type="component" value="Unassembled WGS sequence"/>
</dbReference>
<accession>A0A671Q1H6</accession>